<keyword evidence="3" id="KW-1185">Reference proteome</keyword>
<dbReference type="EMBL" id="MKEK01000001">
    <property type="protein sequence ID" value="OEY70581.1"/>
    <property type="molecule type" value="Genomic_DNA"/>
</dbReference>
<organism evidence="2 3">
    <name type="scientific">Rheinheimera salexigens</name>
    <dbReference type="NCBI Taxonomy" id="1628148"/>
    <lineage>
        <taxon>Bacteria</taxon>
        <taxon>Pseudomonadati</taxon>
        <taxon>Pseudomonadota</taxon>
        <taxon>Gammaproteobacteria</taxon>
        <taxon>Chromatiales</taxon>
        <taxon>Chromatiaceae</taxon>
        <taxon>Rheinheimera</taxon>
    </lineage>
</organism>
<dbReference type="OrthoDB" id="6286825at2"/>
<evidence type="ECO:0000256" key="1">
    <source>
        <dbReference type="SAM" id="SignalP"/>
    </source>
</evidence>
<dbReference type="Proteomes" id="UP000242258">
    <property type="component" value="Unassembled WGS sequence"/>
</dbReference>
<dbReference type="RefSeq" id="WP_070050135.1">
    <property type="nucleotide sequence ID" value="NZ_CBCSDO010000002.1"/>
</dbReference>
<accession>A0A1E7Q907</accession>
<feature type="chain" id="PRO_5009200512" description="DUF4377 domain-containing protein" evidence="1">
    <location>
        <begin position="24"/>
        <end position="189"/>
    </location>
</feature>
<gene>
    <name evidence="2" type="ORF">BI198_14160</name>
</gene>
<feature type="signal peptide" evidence="1">
    <location>
        <begin position="1"/>
        <end position="23"/>
    </location>
</feature>
<reference evidence="3" key="1">
    <citation type="submission" date="2016-09" db="EMBL/GenBank/DDBJ databases">
        <authorList>
            <person name="Wan X."/>
            <person name="Hou S."/>
        </authorList>
    </citation>
    <scope>NUCLEOTIDE SEQUENCE [LARGE SCALE GENOMIC DNA]</scope>
    <source>
        <strain evidence="3">KH87</strain>
    </source>
</reference>
<evidence type="ECO:0000313" key="2">
    <source>
        <dbReference type="EMBL" id="OEY70581.1"/>
    </source>
</evidence>
<proteinExistence type="predicted"/>
<dbReference type="AlphaFoldDB" id="A0A1E7Q907"/>
<dbReference type="PROSITE" id="PS51257">
    <property type="entry name" value="PROKAR_LIPOPROTEIN"/>
    <property type="match status" value="1"/>
</dbReference>
<keyword evidence="1" id="KW-0732">Signal</keyword>
<comment type="caution">
    <text evidence="2">The sequence shown here is derived from an EMBL/GenBank/DDBJ whole genome shotgun (WGS) entry which is preliminary data.</text>
</comment>
<protein>
    <recommendedName>
        <fullName evidence="4">DUF4377 domain-containing protein</fullName>
    </recommendedName>
</protein>
<name>A0A1E7Q907_9GAMM</name>
<evidence type="ECO:0000313" key="3">
    <source>
        <dbReference type="Proteomes" id="UP000242258"/>
    </source>
</evidence>
<evidence type="ECO:0008006" key="4">
    <source>
        <dbReference type="Google" id="ProtNLM"/>
    </source>
</evidence>
<sequence>MIKSAFRTIVCLFILILSLTGCDSSSDSDDLDIQYYQVLVEAKPEYFNPEIMHTLPLNALATGQGGPDTRANLITGFSHSFGTKYNLDIRRYPTTEGGQSGYIYELVKIISSNQDEIGTVYQYPQVELSGGPIGKDESGKFYFYPYEFKCAENVDCETLVNIADSGGVVSLELTLTGDETVPVTLTYWQ</sequence>